<evidence type="ECO:0000256" key="12">
    <source>
        <dbReference type="PIRNR" id="PIRNR015601"/>
    </source>
</evidence>
<dbReference type="SUPFAM" id="SSF88697">
    <property type="entry name" value="PUA domain-like"/>
    <property type="match status" value="1"/>
</dbReference>
<dbReference type="eggNOG" id="COG1385">
    <property type="taxonomic scope" value="Bacteria"/>
</dbReference>
<dbReference type="EC" id="2.1.1.193" evidence="3 12"/>
<evidence type="ECO:0000256" key="5">
    <source>
        <dbReference type="ARBA" id="ARBA00022490"/>
    </source>
</evidence>
<dbReference type="AlphaFoldDB" id="A0A0R1SPQ7"/>
<dbReference type="Gene3D" id="3.40.1280.10">
    <property type="match status" value="1"/>
</dbReference>
<dbReference type="SUPFAM" id="SSF75217">
    <property type="entry name" value="alpha/beta knot"/>
    <property type="match status" value="1"/>
</dbReference>
<feature type="domain" description="Ribosomal RNA small subunit methyltransferase E PUA-like" evidence="14">
    <location>
        <begin position="17"/>
        <end position="64"/>
    </location>
</feature>
<dbReference type="Pfam" id="PF04452">
    <property type="entry name" value="Methyltrans_RNA"/>
    <property type="match status" value="1"/>
</dbReference>
<dbReference type="EMBL" id="AZFA01000001">
    <property type="protein sequence ID" value="KRL68482.1"/>
    <property type="molecule type" value="Genomic_DNA"/>
</dbReference>
<dbReference type="Pfam" id="PF20260">
    <property type="entry name" value="PUA_4"/>
    <property type="match status" value="1"/>
</dbReference>
<keyword evidence="9 12" id="KW-0949">S-adenosyl-L-methionine</keyword>
<evidence type="ECO:0000256" key="9">
    <source>
        <dbReference type="ARBA" id="ARBA00022691"/>
    </source>
</evidence>
<comment type="function">
    <text evidence="10 12">Specifically methylates the N3 position of the uracil ring of uridine 1498 (m3U1498) in 16S rRNA. Acts on the fully assembled 30S ribosomal subunit.</text>
</comment>
<evidence type="ECO:0000313" key="15">
    <source>
        <dbReference type="EMBL" id="KRL68482.1"/>
    </source>
</evidence>
<comment type="similarity">
    <text evidence="2 12">Belongs to the RNA methyltransferase RsmE family.</text>
</comment>
<evidence type="ECO:0000256" key="6">
    <source>
        <dbReference type="ARBA" id="ARBA00022552"/>
    </source>
</evidence>
<evidence type="ECO:0000259" key="14">
    <source>
        <dbReference type="Pfam" id="PF20260"/>
    </source>
</evidence>
<sequence length="250" mass="28639">MEQYFVDQRIENSQLILDDKEQYRHIITVLRHKVGDELYFVDNTRKLFQAKLVDIQPEKAIFEVVESKLSMTELPVDVTIACSLSKKDKIEWITQKATELGAVKIVFFRSRYSIMNWKNNVVDKKVSRLQEIAKNAAQQSKRRVIPEVSYLSDLDQLNNVSNDLKLVAYEESAKEGETSILAQQLQKVGVNSIIGVFGPEGGFSNEEFQSLVDHGYQSIGLGPRILRAETAPLYLLSVISYNYELRMNEE</sequence>
<dbReference type="InterPro" id="IPR029026">
    <property type="entry name" value="tRNA_m1G_MTases_N"/>
</dbReference>
<evidence type="ECO:0000256" key="4">
    <source>
        <dbReference type="ARBA" id="ARBA00013673"/>
    </source>
</evidence>
<reference evidence="15 16" key="1">
    <citation type="journal article" date="2015" name="Genome Announc.">
        <title>Expanding the biotechnology potential of lactobacilli through comparative genomics of 213 strains and associated genera.</title>
        <authorList>
            <person name="Sun Z."/>
            <person name="Harris H.M."/>
            <person name="McCann A."/>
            <person name="Guo C."/>
            <person name="Argimon S."/>
            <person name="Zhang W."/>
            <person name="Yang X."/>
            <person name="Jeffery I.B."/>
            <person name="Cooney J.C."/>
            <person name="Kagawa T.F."/>
            <person name="Liu W."/>
            <person name="Song Y."/>
            <person name="Salvetti E."/>
            <person name="Wrobel A."/>
            <person name="Rasinkangas P."/>
            <person name="Parkhill J."/>
            <person name="Rea M.C."/>
            <person name="O'Sullivan O."/>
            <person name="Ritari J."/>
            <person name="Douillard F.P."/>
            <person name="Paul Ross R."/>
            <person name="Yang R."/>
            <person name="Briner A.E."/>
            <person name="Felis G.E."/>
            <person name="de Vos W.M."/>
            <person name="Barrangou R."/>
            <person name="Klaenhammer T.R."/>
            <person name="Caufield P.W."/>
            <person name="Cui Y."/>
            <person name="Zhang H."/>
            <person name="O'Toole P.W."/>
        </authorList>
    </citation>
    <scope>NUCLEOTIDE SEQUENCE [LARGE SCALE GENOMIC DNA]</scope>
    <source>
        <strain evidence="15 16">DSM 14857</strain>
    </source>
</reference>
<dbReference type="Proteomes" id="UP000051647">
    <property type="component" value="Unassembled WGS sequence"/>
</dbReference>
<dbReference type="GO" id="GO:0070475">
    <property type="term" value="P:rRNA base methylation"/>
    <property type="evidence" value="ECO:0007669"/>
    <property type="project" value="TreeGrafter"/>
</dbReference>
<dbReference type="InterPro" id="IPR046886">
    <property type="entry name" value="RsmE_MTase_dom"/>
</dbReference>
<accession>A0A0R1SPQ7</accession>
<dbReference type="OrthoDB" id="9815641at2"/>
<feature type="domain" description="Ribosomal RNA small subunit methyltransferase E methyltransferase" evidence="13">
    <location>
        <begin position="73"/>
        <end position="240"/>
    </location>
</feature>
<organism evidence="15 16">
    <name type="scientific">Companilactobacillus versmoldensis DSM 14857 = KCTC 3814</name>
    <dbReference type="NCBI Taxonomy" id="1423815"/>
    <lineage>
        <taxon>Bacteria</taxon>
        <taxon>Bacillati</taxon>
        <taxon>Bacillota</taxon>
        <taxon>Bacilli</taxon>
        <taxon>Lactobacillales</taxon>
        <taxon>Lactobacillaceae</taxon>
        <taxon>Companilactobacillus</taxon>
    </lineage>
</organism>
<dbReference type="GO" id="GO:0005737">
    <property type="term" value="C:cytoplasm"/>
    <property type="evidence" value="ECO:0007669"/>
    <property type="project" value="UniProtKB-SubCell"/>
</dbReference>
<dbReference type="InterPro" id="IPR029028">
    <property type="entry name" value="Alpha/beta_knot_MTases"/>
</dbReference>
<keyword evidence="16" id="KW-1185">Reference proteome</keyword>
<keyword evidence="7 12" id="KW-0489">Methyltransferase</keyword>
<dbReference type="STRING" id="1423815.FC27_GL000181"/>
<dbReference type="PIRSF" id="PIRSF015601">
    <property type="entry name" value="MTase_slr0722"/>
    <property type="match status" value="1"/>
</dbReference>
<keyword evidence="5 12" id="KW-0963">Cytoplasm</keyword>
<evidence type="ECO:0000313" key="16">
    <source>
        <dbReference type="Proteomes" id="UP000051647"/>
    </source>
</evidence>
<proteinExistence type="inferred from homology"/>
<comment type="subcellular location">
    <subcellularLocation>
        <location evidence="1 12">Cytoplasm</location>
    </subcellularLocation>
</comment>
<name>A0A0R1SPQ7_9LACO</name>
<keyword evidence="6 12" id="KW-0698">rRNA processing</keyword>
<dbReference type="PATRIC" id="fig|1423815.3.peg.183"/>
<dbReference type="PANTHER" id="PTHR30027">
    <property type="entry name" value="RIBOSOMAL RNA SMALL SUBUNIT METHYLTRANSFERASE E"/>
    <property type="match status" value="1"/>
</dbReference>
<dbReference type="InterPro" id="IPR015947">
    <property type="entry name" value="PUA-like_sf"/>
</dbReference>
<evidence type="ECO:0000256" key="1">
    <source>
        <dbReference type="ARBA" id="ARBA00004496"/>
    </source>
</evidence>
<keyword evidence="8 12" id="KW-0808">Transferase</keyword>
<evidence type="ECO:0000256" key="3">
    <source>
        <dbReference type="ARBA" id="ARBA00012328"/>
    </source>
</evidence>
<evidence type="ECO:0000256" key="2">
    <source>
        <dbReference type="ARBA" id="ARBA00005528"/>
    </source>
</evidence>
<dbReference type="NCBIfam" id="TIGR00046">
    <property type="entry name" value="RsmE family RNA methyltransferase"/>
    <property type="match status" value="1"/>
</dbReference>
<evidence type="ECO:0000256" key="11">
    <source>
        <dbReference type="ARBA" id="ARBA00047944"/>
    </source>
</evidence>
<evidence type="ECO:0000259" key="13">
    <source>
        <dbReference type="Pfam" id="PF04452"/>
    </source>
</evidence>
<comment type="catalytic activity">
    <reaction evidence="11 12">
        <text>uridine(1498) in 16S rRNA + S-adenosyl-L-methionine = N(3)-methyluridine(1498) in 16S rRNA + S-adenosyl-L-homocysteine + H(+)</text>
        <dbReference type="Rhea" id="RHEA:42920"/>
        <dbReference type="Rhea" id="RHEA-COMP:10283"/>
        <dbReference type="Rhea" id="RHEA-COMP:10284"/>
        <dbReference type="ChEBI" id="CHEBI:15378"/>
        <dbReference type="ChEBI" id="CHEBI:57856"/>
        <dbReference type="ChEBI" id="CHEBI:59789"/>
        <dbReference type="ChEBI" id="CHEBI:65315"/>
        <dbReference type="ChEBI" id="CHEBI:74502"/>
        <dbReference type="EC" id="2.1.1.193"/>
    </reaction>
</comment>
<dbReference type="PANTHER" id="PTHR30027:SF3">
    <property type="entry name" value="16S RRNA (URACIL(1498)-N(3))-METHYLTRANSFERASE"/>
    <property type="match status" value="1"/>
</dbReference>
<dbReference type="CDD" id="cd18084">
    <property type="entry name" value="RsmE-like"/>
    <property type="match status" value="1"/>
</dbReference>
<gene>
    <name evidence="15" type="ORF">FC27_GL000181</name>
</gene>
<evidence type="ECO:0000256" key="10">
    <source>
        <dbReference type="ARBA" id="ARBA00025699"/>
    </source>
</evidence>
<dbReference type="GO" id="GO:0070042">
    <property type="term" value="F:rRNA (uridine-N3-)-methyltransferase activity"/>
    <property type="evidence" value="ECO:0007669"/>
    <property type="project" value="TreeGrafter"/>
</dbReference>
<evidence type="ECO:0000256" key="7">
    <source>
        <dbReference type="ARBA" id="ARBA00022603"/>
    </source>
</evidence>
<protein>
    <recommendedName>
        <fullName evidence="4 12">Ribosomal RNA small subunit methyltransferase E</fullName>
        <ecNumber evidence="3 12">2.1.1.193</ecNumber>
    </recommendedName>
</protein>
<dbReference type="InterPro" id="IPR006700">
    <property type="entry name" value="RsmE"/>
</dbReference>
<dbReference type="RefSeq" id="WP_010623571.1">
    <property type="nucleotide sequence ID" value="NZ_AZFA01000001.1"/>
</dbReference>
<comment type="caution">
    <text evidence="15">The sequence shown here is derived from an EMBL/GenBank/DDBJ whole genome shotgun (WGS) entry which is preliminary data.</text>
</comment>
<evidence type="ECO:0000256" key="8">
    <source>
        <dbReference type="ARBA" id="ARBA00022679"/>
    </source>
</evidence>
<dbReference type="InterPro" id="IPR046887">
    <property type="entry name" value="RsmE_PUA-like"/>
</dbReference>